<evidence type="ECO:0000256" key="7">
    <source>
        <dbReference type="NCBIfam" id="TIGR00126"/>
    </source>
</evidence>
<accession>A0A5B0KUK9</accession>
<name>A0A5B0KUK9_9PROT</name>
<dbReference type="Pfam" id="PF01791">
    <property type="entry name" value="DeoC"/>
    <property type="match status" value="1"/>
</dbReference>
<comment type="caution">
    <text evidence="9">The sequence shown here is derived from an EMBL/GenBank/DDBJ whole genome shotgun (WGS) entry which is preliminary data.</text>
</comment>
<gene>
    <name evidence="9" type="ORF">FH063_006389</name>
</gene>
<evidence type="ECO:0000256" key="8">
    <source>
        <dbReference type="SAM" id="MobiDB-lite"/>
    </source>
</evidence>
<dbReference type="GO" id="GO:0016052">
    <property type="term" value="P:carbohydrate catabolic process"/>
    <property type="evidence" value="ECO:0007669"/>
    <property type="project" value="TreeGrafter"/>
</dbReference>
<evidence type="ECO:0000256" key="2">
    <source>
        <dbReference type="ARBA" id="ARBA00009473"/>
    </source>
</evidence>
<evidence type="ECO:0000256" key="6">
    <source>
        <dbReference type="ARBA" id="ARBA00048791"/>
    </source>
</evidence>
<reference evidence="9 10" key="1">
    <citation type="submission" date="2019-07" db="EMBL/GenBank/DDBJ databases">
        <title>Genome sequencing of the stress-tolerant strain Azospirillum brasilense Az19.</title>
        <authorList>
            <person name="Maroniche G.A."/>
            <person name="Garcia J.E."/>
            <person name="Pagnussat L."/>
            <person name="Amenta M."/>
            <person name="Creus C.M."/>
        </authorList>
    </citation>
    <scope>NUCLEOTIDE SEQUENCE [LARGE SCALE GENOMIC DNA]</scope>
    <source>
        <strain evidence="9 10">Az19</strain>
    </source>
</reference>
<evidence type="ECO:0000256" key="1">
    <source>
        <dbReference type="ARBA" id="ARBA00004816"/>
    </source>
</evidence>
<evidence type="ECO:0000313" key="10">
    <source>
        <dbReference type="Proteomes" id="UP000325333"/>
    </source>
</evidence>
<evidence type="ECO:0000256" key="3">
    <source>
        <dbReference type="ARBA" id="ARBA00012515"/>
    </source>
</evidence>
<feature type="region of interest" description="Disordered" evidence="8">
    <location>
        <begin position="259"/>
        <end position="299"/>
    </location>
</feature>
<evidence type="ECO:0000256" key="5">
    <source>
        <dbReference type="ARBA" id="ARBA00023270"/>
    </source>
</evidence>
<protein>
    <recommendedName>
        <fullName evidence="3 7">Deoxyribose-phosphate aldolase</fullName>
        <ecNumber evidence="3 7">4.1.2.4</ecNumber>
    </recommendedName>
</protein>
<sequence length="299" mass="30339">MKLPADLQRALDTAAAVKADAKGAGRAIGLLDLTSLNDDDTDQTVEALCKRAVTPAGKVAAVCVWPRFVKTARKALKGSGVKIATVVNFPSGEADAATVAAETKAAIKDGANEIDVVLPYRAFIDGARTQPMNVIRACREACGTDVTMKVILESGCFPDPELLAWAARDSIAAGADFLKTSTGKVQPAATLEAAALLLHVIHESGKPVGFKAAGGIRDADGAAAFLALATAIQGKGWAKPDTFRFGASALLDSLLATAGHGGGKGEGKGEGKDKDKDAKDGKGDGKGGGAVAQPATAGY</sequence>
<comment type="catalytic activity">
    <reaction evidence="6">
        <text>2-deoxy-D-ribose 5-phosphate = D-glyceraldehyde 3-phosphate + acetaldehyde</text>
        <dbReference type="Rhea" id="RHEA:12821"/>
        <dbReference type="ChEBI" id="CHEBI:15343"/>
        <dbReference type="ChEBI" id="CHEBI:59776"/>
        <dbReference type="ChEBI" id="CHEBI:62877"/>
        <dbReference type="EC" id="4.1.2.4"/>
    </reaction>
</comment>
<dbReference type="EC" id="4.1.2.4" evidence="3 7"/>
<dbReference type="InterPro" id="IPR011343">
    <property type="entry name" value="DeoC"/>
</dbReference>
<dbReference type="Gene3D" id="3.20.20.70">
    <property type="entry name" value="Aldolase class I"/>
    <property type="match status" value="1"/>
</dbReference>
<dbReference type="GO" id="GO:0004139">
    <property type="term" value="F:deoxyribose-phosphate aldolase activity"/>
    <property type="evidence" value="ECO:0007669"/>
    <property type="project" value="UniProtKB-UniRule"/>
</dbReference>
<proteinExistence type="inferred from homology"/>
<keyword evidence="4" id="KW-0456">Lyase</keyword>
<evidence type="ECO:0000313" key="9">
    <source>
        <dbReference type="EMBL" id="KAA1054554.1"/>
    </source>
</evidence>
<dbReference type="AlphaFoldDB" id="A0A5B0KUK9"/>
<dbReference type="EMBL" id="VEWN01000009">
    <property type="protein sequence ID" value="KAA1054554.1"/>
    <property type="molecule type" value="Genomic_DNA"/>
</dbReference>
<feature type="compositionally biased region" description="Basic and acidic residues" evidence="8">
    <location>
        <begin position="263"/>
        <end position="285"/>
    </location>
</feature>
<organism evidence="9 10">
    <name type="scientific">Azospirillum argentinense</name>
    <dbReference type="NCBI Taxonomy" id="2970906"/>
    <lineage>
        <taxon>Bacteria</taxon>
        <taxon>Pseudomonadati</taxon>
        <taxon>Pseudomonadota</taxon>
        <taxon>Alphaproteobacteria</taxon>
        <taxon>Rhodospirillales</taxon>
        <taxon>Azospirillaceae</taxon>
        <taxon>Azospirillum</taxon>
    </lineage>
</organism>
<dbReference type="GO" id="GO:0005737">
    <property type="term" value="C:cytoplasm"/>
    <property type="evidence" value="ECO:0007669"/>
    <property type="project" value="InterPro"/>
</dbReference>
<dbReference type="GO" id="GO:0009264">
    <property type="term" value="P:deoxyribonucleotide catabolic process"/>
    <property type="evidence" value="ECO:0007669"/>
    <property type="project" value="UniProtKB-UniRule"/>
</dbReference>
<dbReference type="PANTHER" id="PTHR10889">
    <property type="entry name" value="DEOXYRIBOSE-PHOSPHATE ALDOLASE"/>
    <property type="match status" value="1"/>
</dbReference>
<keyword evidence="5" id="KW-0704">Schiff base</keyword>
<dbReference type="SMART" id="SM01133">
    <property type="entry name" value="DeoC"/>
    <property type="match status" value="1"/>
</dbReference>
<dbReference type="Proteomes" id="UP000325333">
    <property type="component" value="Unassembled WGS sequence"/>
</dbReference>
<comment type="pathway">
    <text evidence="1">Carbohydrate degradation; 2-deoxy-D-ribose 1-phosphate degradation; D-glyceraldehyde 3-phosphate and acetaldehyde from 2-deoxy-alpha-D-ribose 1-phosphate: step 2/2.</text>
</comment>
<dbReference type="NCBIfam" id="TIGR00126">
    <property type="entry name" value="deoC"/>
    <property type="match status" value="1"/>
</dbReference>
<dbReference type="InterPro" id="IPR013785">
    <property type="entry name" value="Aldolase_TIM"/>
</dbReference>
<dbReference type="InterPro" id="IPR002915">
    <property type="entry name" value="DeoC/FbaB/LacD_aldolase"/>
</dbReference>
<evidence type="ECO:0000256" key="4">
    <source>
        <dbReference type="ARBA" id="ARBA00023239"/>
    </source>
</evidence>
<dbReference type="RefSeq" id="WP_149650482.1">
    <property type="nucleotide sequence ID" value="NZ_VEWN01000009.1"/>
</dbReference>
<dbReference type="PANTHER" id="PTHR10889:SF3">
    <property type="entry name" value="DEOXYRIBOSE-PHOSPHATE ALDOLASE"/>
    <property type="match status" value="1"/>
</dbReference>
<dbReference type="SUPFAM" id="SSF51569">
    <property type="entry name" value="Aldolase"/>
    <property type="match status" value="1"/>
</dbReference>
<comment type="similarity">
    <text evidence="2">Belongs to the DeoC/FbaB aldolase family. DeoC type 2 subfamily.</text>
</comment>